<keyword evidence="6 9" id="KW-0812">Transmembrane</keyword>
<dbReference type="RefSeq" id="WP_198101967.1">
    <property type="nucleotide sequence ID" value="NZ_JAEDAL010000013.1"/>
</dbReference>
<name>A0A931IWW2_9BURK</name>
<protein>
    <submittedName>
        <fullName evidence="10">Prepilin-type N-terminal cleavage/methylation domain-containing protein</fullName>
    </submittedName>
</protein>
<keyword evidence="5" id="KW-0997">Cell inner membrane</keyword>
<dbReference type="PANTHER" id="PTHR38779">
    <property type="entry name" value="TYPE II SECRETION SYSTEM PROTEIN I-RELATED"/>
    <property type="match status" value="1"/>
</dbReference>
<sequence>MIEYRFKQAGFTLIEALVALMVVAFGMLSIAGMQMTLARNGEVARQRSEATRLAEEKMEELRSFNSIETGVGLVAWDSIASGSGTLAVGNSTYTRSWTVGGSIADPKRNVAVTVSWADRSGNTTGNSVTLNSVIAKIDPALEGALGFPLIGNGTIKRPKNRNLNIPIQATPLDAERSVIQIAGWSAVFSNDTGWVIKYCAGSVNLSNVDQCTNVNAYILAGYLSEYSSGNGNNNNSGSLSAATAVNLSGLTGTNSHAAASGDEPANCQFGNAVDQNTGSTISGYKYYICVIQVPTSTSTYGGIFRFAGSTLASGGSFRICRVQYVAGPNANSRNVQPYAGVNESLDQQNYLITSGNSCPSSTTVATFPIHQNCTTSNSNRAADCPAAADF</sequence>
<evidence type="ECO:0000256" key="6">
    <source>
        <dbReference type="ARBA" id="ARBA00022692"/>
    </source>
</evidence>
<dbReference type="NCBIfam" id="TIGR02532">
    <property type="entry name" value="IV_pilin_GFxxxE"/>
    <property type="match status" value="1"/>
</dbReference>
<dbReference type="GO" id="GO:0015627">
    <property type="term" value="C:type II protein secretion system complex"/>
    <property type="evidence" value="ECO:0007669"/>
    <property type="project" value="InterPro"/>
</dbReference>
<dbReference type="GO" id="GO:0005886">
    <property type="term" value="C:plasma membrane"/>
    <property type="evidence" value="ECO:0007669"/>
    <property type="project" value="UniProtKB-SubCell"/>
</dbReference>
<dbReference type="InterPro" id="IPR012902">
    <property type="entry name" value="N_methyl_site"/>
</dbReference>
<keyword evidence="4" id="KW-0488">Methylation</keyword>
<evidence type="ECO:0000256" key="5">
    <source>
        <dbReference type="ARBA" id="ARBA00022519"/>
    </source>
</evidence>
<evidence type="ECO:0000256" key="1">
    <source>
        <dbReference type="ARBA" id="ARBA00004377"/>
    </source>
</evidence>
<dbReference type="InterPro" id="IPR010052">
    <property type="entry name" value="T2SS_protein-GspI"/>
</dbReference>
<keyword evidence="8 9" id="KW-0472">Membrane</keyword>
<organism evidence="10 11">
    <name type="scientific">Inhella gelatinilytica</name>
    <dbReference type="NCBI Taxonomy" id="2795030"/>
    <lineage>
        <taxon>Bacteria</taxon>
        <taxon>Pseudomonadati</taxon>
        <taxon>Pseudomonadota</taxon>
        <taxon>Betaproteobacteria</taxon>
        <taxon>Burkholderiales</taxon>
        <taxon>Sphaerotilaceae</taxon>
        <taxon>Inhella</taxon>
    </lineage>
</organism>
<dbReference type="GO" id="GO:0015628">
    <property type="term" value="P:protein secretion by the type II secretion system"/>
    <property type="evidence" value="ECO:0007669"/>
    <property type="project" value="InterPro"/>
</dbReference>
<evidence type="ECO:0000256" key="4">
    <source>
        <dbReference type="ARBA" id="ARBA00022481"/>
    </source>
</evidence>
<keyword evidence="7 9" id="KW-1133">Transmembrane helix</keyword>
<feature type="transmembrane region" description="Helical" evidence="9">
    <location>
        <begin position="12"/>
        <end position="33"/>
    </location>
</feature>
<proteinExistence type="inferred from homology"/>
<keyword evidence="11" id="KW-1185">Reference proteome</keyword>
<dbReference type="EMBL" id="JAEDAL010000013">
    <property type="protein sequence ID" value="MBH9554350.1"/>
    <property type="molecule type" value="Genomic_DNA"/>
</dbReference>
<evidence type="ECO:0000256" key="8">
    <source>
        <dbReference type="ARBA" id="ARBA00023136"/>
    </source>
</evidence>
<evidence type="ECO:0000256" key="2">
    <source>
        <dbReference type="ARBA" id="ARBA00008358"/>
    </source>
</evidence>
<reference evidence="10" key="1">
    <citation type="submission" date="2020-12" db="EMBL/GenBank/DDBJ databases">
        <title>The genome sequence of Inhella sp. 4Y17.</title>
        <authorList>
            <person name="Liu Y."/>
        </authorList>
    </citation>
    <scope>NUCLEOTIDE SEQUENCE</scope>
    <source>
        <strain evidence="10">4Y10</strain>
    </source>
</reference>
<dbReference type="AlphaFoldDB" id="A0A931IWW2"/>
<gene>
    <name evidence="10" type="ORF">I7X43_16025</name>
</gene>
<comment type="caution">
    <text evidence="10">The sequence shown here is derived from an EMBL/GenBank/DDBJ whole genome shotgun (WGS) entry which is preliminary data.</text>
</comment>
<accession>A0A931IWW2</accession>
<dbReference type="Proteomes" id="UP000620139">
    <property type="component" value="Unassembled WGS sequence"/>
</dbReference>
<comment type="similarity">
    <text evidence="2">Belongs to the GSP I family.</text>
</comment>
<evidence type="ECO:0000313" key="11">
    <source>
        <dbReference type="Proteomes" id="UP000620139"/>
    </source>
</evidence>
<evidence type="ECO:0000256" key="7">
    <source>
        <dbReference type="ARBA" id="ARBA00022989"/>
    </source>
</evidence>
<evidence type="ECO:0000256" key="3">
    <source>
        <dbReference type="ARBA" id="ARBA00022475"/>
    </source>
</evidence>
<dbReference type="PANTHER" id="PTHR38779:SF2">
    <property type="entry name" value="TYPE II SECRETION SYSTEM PROTEIN I-RELATED"/>
    <property type="match status" value="1"/>
</dbReference>
<evidence type="ECO:0000313" key="10">
    <source>
        <dbReference type="EMBL" id="MBH9554350.1"/>
    </source>
</evidence>
<evidence type="ECO:0000256" key="9">
    <source>
        <dbReference type="SAM" id="Phobius"/>
    </source>
</evidence>
<dbReference type="Pfam" id="PF07963">
    <property type="entry name" value="N_methyl"/>
    <property type="match status" value="1"/>
</dbReference>
<comment type="subcellular location">
    <subcellularLocation>
        <location evidence="1">Cell inner membrane</location>
        <topology evidence="1">Single-pass membrane protein</topology>
    </subcellularLocation>
</comment>
<keyword evidence="3" id="KW-1003">Cell membrane</keyword>